<evidence type="ECO:0000313" key="1">
    <source>
        <dbReference type="EMBL" id="GAI71749.1"/>
    </source>
</evidence>
<sequence length="45" mass="4920">MSITIPPYAHCHSTLKIVMLAGAGSIGMGYQFPLYLSVGNKKYYP</sequence>
<dbReference type="AlphaFoldDB" id="X1SV96"/>
<dbReference type="EMBL" id="BARW01002511">
    <property type="protein sequence ID" value="GAI71749.1"/>
    <property type="molecule type" value="Genomic_DNA"/>
</dbReference>
<gene>
    <name evidence="1" type="ORF">S12H4_06949</name>
</gene>
<proteinExistence type="predicted"/>
<organism evidence="1">
    <name type="scientific">marine sediment metagenome</name>
    <dbReference type="NCBI Taxonomy" id="412755"/>
    <lineage>
        <taxon>unclassified sequences</taxon>
        <taxon>metagenomes</taxon>
        <taxon>ecological metagenomes</taxon>
    </lineage>
</organism>
<protein>
    <submittedName>
        <fullName evidence="1">Uncharacterized protein</fullName>
    </submittedName>
</protein>
<comment type="caution">
    <text evidence="1">The sequence shown here is derived from an EMBL/GenBank/DDBJ whole genome shotgun (WGS) entry which is preliminary data.</text>
</comment>
<accession>X1SV96</accession>
<feature type="non-terminal residue" evidence="1">
    <location>
        <position position="45"/>
    </location>
</feature>
<name>X1SV96_9ZZZZ</name>
<reference evidence="1" key="1">
    <citation type="journal article" date="2014" name="Front. Microbiol.">
        <title>High frequency of phylogenetically diverse reductive dehalogenase-homologous genes in deep subseafloor sedimentary metagenomes.</title>
        <authorList>
            <person name="Kawai M."/>
            <person name="Futagami T."/>
            <person name="Toyoda A."/>
            <person name="Takaki Y."/>
            <person name="Nishi S."/>
            <person name="Hori S."/>
            <person name="Arai W."/>
            <person name="Tsubouchi T."/>
            <person name="Morono Y."/>
            <person name="Uchiyama I."/>
            <person name="Ito T."/>
            <person name="Fujiyama A."/>
            <person name="Inagaki F."/>
            <person name="Takami H."/>
        </authorList>
    </citation>
    <scope>NUCLEOTIDE SEQUENCE</scope>
    <source>
        <strain evidence="1">Expedition CK06-06</strain>
    </source>
</reference>